<dbReference type="InterPro" id="IPR005220">
    <property type="entry name" value="CarO-like"/>
</dbReference>
<dbReference type="Pfam" id="PF04076">
    <property type="entry name" value="BOF"/>
    <property type="match status" value="1"/>
</dbReference>
<dbReference type="InterPro" id="IPR036700">
    <property type="entry name" value="BOBF_sf"/>
</dbReference>
<sequence length="125" mass="13699">MKKTALTLVAALVLTPTLVLAKDGGHRDHQTGGIVYTGPVETASITDLLADTSMFTEKHVIVDGYLVRQLKGDKFIFSDGSAEIQVELDDIRLSSPINNETKIRIFGEYEGGNTPEIEVEHIQIM</sequence>
<reference evidence="4" key="1">
    <citation type="submission" date="2016-10" db="EMBL/GenBank/DDBJ databases">
        <authorList>
            <person name="Varghese N."/>
            <person name="Submissions S."/>
        </authorList>
    </citation>
    <scope>NUCLEOTIDE SEQUENCE [LARGE SCALE GENOMIC DNA]</scope>
    <source>
        <strain evidence="4">CGMCC 1.7062</strain>
    </source>
</reference>
<accession>A0A1H5WQ71</accession>
<keyword evidence="4" id="KW-1185">Reference proteome</keyword>
<gene>
    <name evidence="3" type="ORF">SAMN04488244_10618</name>
</gene>
<name>A0A1H5WQ71_9VIBR</name>
<dbReference type="PANTHER" id="PTHR36571">
    <property type="entry name" value="PROTEIN YGIW"/>
    <property type="match status" value="1"/>
</dbReference>
<feature type="signal peptide" evidence="2">
    <location>
        <begin position="1"/>
        <end position="21"/>
    </location>
</feature>
<dbReference type="OrthoDB" id="5901218at2"/>
<evidence type="ECO:0000256" key="2">
    <source>
        <dbReference type="SAM" id="SignalP"/>
    </source>
</evidence>
<dbReference type="RefSeq" id="WP_103879780.1">
    <property type="nucleotide sequence ID" value="NZ_FNVG01000006.1"/>
</dbReference>
<dbReference type="EMBL" id="FNVG01000006">
    <property type="protein sequence ID" value="SEG01520.1"/>
    <property type="molecule type" value="Genomic_DNA"/>
</dbReference>
<evidence type="ECO:0000313" key="3">
    <source>
        <dbReference type="EMBL" id="SEG01520.1"/>
    </source>
</evidence>
<dbReference type="Proteomes" id="UP000236721">
    <property type="component" value="Unassembled WGS sequence"/>
</dbReference>
<dbReference type="Gene3D" id="2.40.50.200">
    <property type="entry name" value="Bacterial OB-fold"/>
    <property type="match status" value="1"/>
</dbReference>
<evidence type="ECO:0000256" key="1">
    <source>
        <dbReference type="ARBA" id="ARBA00022729"/>
    </source>
</evidence>
<evidence type="ECO:0000313" key="4">
    <source>
        <dbReference type="Proteomes" id="UP000236721"/>
    </source>
</evidence>
<proteinExistence type="predicted"/>
<feature type="chain" id="PRO_5009288560" evidence="2">
    <location>
        <begin position="22"/>
        <end position="125"/>
    </location>
</feature>
<dbReference type="SUPFAM" id="SSF101756">
    <property type="entry name" value="Hypothetical protein YgiW"/>
    <property type="match status" value="1"/>
</dbReference>
<dbReference type="AlphaFoldDB" id="A0A1H5WQ71"/>
<dbReference type="PANTHER" id="PTHR36571:SF1">
    <property type="entry name" value="PROTEIN YGIW"/>
    <property type="match status" value="1"/>
</dbReference>
<keyword evidence="1 2" id="KW-0732">Signal</keyword>
<organism evidence="3 4">
    <name type="scientific">Vibrio hangzhouensis</name>
    <dbReference type="NCBI Taxonomy" id="462991"/>
    <lineage>
        <taxon>Bacteria</taxon>
        <taxon>Pseudomonadati</taxon>
        <taxon>Pseudomonadota</taxon>
        <taxon>Gammaproteobacteria</taxon>
        <taxon>Vibrionales</taxon>
        <taxon>Vibrionaceae</taxon>
        <taxon>Vibrio</taxon>
    </lineage>
</organism>
<dbReference type="NCBIfam" id="NF033674">
    <property type="entry name" value="stress_OB_fold"/>
    <property type="match status" value="1"/>
</dbReference>
<protein>
    <submittedName>
        <fullName evidence="3">TIGR00156 family protein</fullName>
    </submittedName>
</protein>